<evidence type="ECO:0000313" key="3">
    <source>
        <dbReference type="Proteomes" id="UP000676310"/>
    </source>
</evidence>
<comment type="caution">
    <text evidence="2">The sequence shown here is derived from an EMBL/GenBank/DDBJ whole genome shotgun (WGS) entry which is preliminary data.</text>
</comment>
<dbReference type="OrthoDB" id="3800501at2759"/>
<dbReference type="AlphaFoldDB" id="A0A8J2HVX4"/>
<keyword evidence="3" id="KW-1185">Reference proteome</keyword>
<dbReference type="Proteomes" id="UP000676310">
    <property type="component" value="Unassembled WGS sequence"/>
</dbReference>
<sequence>MDAHKEFIKDSMRQAFYMAEASFEAVGSPPASGGDAWTFPGAETRDMSARIFGVFGAPSAEIPIPGTKQMETVNKYQVVRDTLGWLLAKYRNDDDEPRAIPPDLTGRNDINERLREGDILLYCDLERYTKKNDGTWFNFDNYKEADLTAEEYDDCQNPAEKTAYTAAYVTVPQAGRMVPIQICPGDANKETVKSQLSANIQANLKYEKKTLDDITGSPTGSLLQKLDTLCMIRKKTEPNPDSAPIINQYRMFDATMLHELTHAVHPQYPRIDQEGNSIAETDPVNLQYPKRRPTRDVDTGKDISGAKGGYYWKNVNFLKDNSGRMNADSFAFYGVGARFLKEKGYRILKSGCTEKIKGEYSFATELSGTNIQVDGTWTMPQYKRDLFGFENPLAQSSFAKAPHQSSISPPYPMERRNVSYIIGSASIMTTRTIFAATSYYIPTSAVSLAPPLSSAGTNISSVHVSDRPSGSPSSPGSFGISSTVGTLMSSRSSGLNLASTSAFSFLAGSSTTGTGVSIPITDMFSSTASTTDLAGLISSFWQQTLTTAPVPTREPSSLDVEDLFCTHSLLVGCIAPSGFSFEQLMTATNVAIPTITDISIFPHINVQGVDVVKMSLPTDICNPIPKPSGDGLLGGIFKFGGNIVNGIIDSACNIELPVVKGGHIPKWFNFGKFPHPSSFPPAPDGSPTEAQDPIDPEDPEDPTESPDSSSISCTQTAFVSCRDKSNVLHNKLLYTIYVLRNWIDFNNDNNVFKPDTGGDRVIRTLVEQ</sequence>
<feature type="compositionally biased region" description="Acidic residues" evidence="1">
    <location>
        <begin position="692"/>
        <end position="704"/>
    </location>
</feature>
<evidence type="ECO:0000256" key="1">
    <source>
        <dbReference type="SAM" id="MobiDB-lite"/>
    </source>
</evidence>
<gene>
    <name evidence="2" type="ORF">ALTATR162_LOCUS960</name>
</gene>
<evidence type="ECO:0000313" key="2">
    <source>
        <dbReference type="EMBL" id="CAG5141522.1"/>
    </source>
</evidence>
<accession>A0A8J2HVX4</accession>
<dbReference type="RefSeq" id="XP_043164490.1">
    <property type="nucleotide sequence ID" value="XM_043308555.1"/>
</dbReference>
<protein>
    <submittedName>
        <fullName evidence="2">Uncharacterized protein</fullName>
    </submittedName>
</protein>
<dbReference type="EMBL" id="CAJRGZ010000015">
    <property type="protein sequence ID" value="CAG5141522.1"/>
    <property type="molecule type" value="Genomic_DNA"/>
</dbReference>
<name>A0A8J2HVX4_9PLEO</name>
<organism evidence="2 3">
    <name type="scientific">Alternaria atra</name>
    <dbReference type="NCBI Taxonomy" id="119953"/>
    <lineage>
        <taxon>Eukaryota</taxon>
        <taxon>Fungi</taxon>
        <taxon>Dikarya</taxon>
        <taxon>Ascomycota</taxon>
        <taxon>Pezizomycotina</taxon>
        <taxon>Dothideomycetes</taxon>
        <taxon>Pleosporomycetidae</taxon>
        <taxon>Pleosporales</taxon>
        <taxon>Pleosporineae</taxon>
        <taxon>Pleosporaceae</taxon>
        <taxon>Alternaria</taxon>
        <taxon>Alternaria sect. Ulocladioides</taxon>
    </lineage>
</organism>
<reference evidence="2" key="1">
    <citation type="submission" date="2021-05" db="EMBL/GenBank/DDBJ databases">
        <authorList>
            <person name="Stam R."/>
        </authorList>
    </citation>
    <scope>NUCLEOTIDE SEQUENCE</scope>
    <source>
        <strain evidence="2">CS162</strain>
    </source>
</reference>
<proteinExistence type="predicted"/>
<feature type="region of interest" description="Disordered" evidence="1">
    <location>
        <begin position="678"/>
        <end position="711"/>
    </location>
</feature>
<dbReference type="GeneID" id="67021839"/>